<keyword evidence="3" id="KW-1185">Reference proteome</keyword>
<dbReference type="InterPro" id="IPR014567">
    <property type="entry name" value="UCP031900"/>
</dbReference>
<evidence type="ECO:0000313" key="2">
    <source>
        <dbReference type="EMBL" id="RWR52685.1"/>
    </source>
</evidence>
<evidence type="ECO:0000259" key="1">
    <source>
        <dbReference type="Pfam" id="PF13449"/>
    </source>
</evidence>
<comment type="caution">
    <text evidence="2">The sequence shown here is derived from an EMBL/GenBank/DDBJ whole genome shotgun (WGS) entry which is preliminary data.</text>
</comment>
<accession>A0A3S3PG55</accession>
<dbReference type="RefSeq" id="WP_128155961.1">
    <property type="nucleotide sequence ID" value="NZ_JBHSOM010000020.1"/>
</dbReference>
<sequence>MPHRPRLALTGALVGLVLGLGGGAGSAAGTQAPRAEYLQSWVWTVANPAFGGFSGIELGPDGRDFVTQSDRATIWRGRISRDATGRILGVSTSGPVVLHDSAGKPLDTVTGDSEGLAEAPDGSVYISFEGVARVAHYPTDDGPAERLPRPEAFKHFQRNSSLETLAIDAAGTLYTLPERSGSLELPFPVWRYRNGAWDQPFAIPRDGSWLPVDADFGPDGRFYLLERDFWGFLGFLTRVRVFDIKGDTISGGDVLVQTAAGTHDNLEGLSAWRDAQGAIRLTMISDDNFRFFQRTEIVEYRLRP</sequence>
<dbReference type="AlphaFoldDB" id="A0A3S3PG55"/>
<dbReference type="EMBL" id="SAVA01000004">
    <property type="protein sequence ID" value="RWR52685.1"/>
    <property type="molecule type" value="Genomic_DNA"/>
</dbReference>
<gene>
    <name evidence="2" type="ORF">EOW66_08420</name>
</gene>
<reference evidence="2 3" key="1">
    <citation type="submission" date="2019-01" db="EMBL/GenBank/DDBJ databases">
        <title>Sinorhodobacter populi sp. nov. isolated from the symptomatic bark tissue of Populus euramericana canker.</title>
        <authorList>
            <person name="Xu G."/>
        </authorList>
    </citation>
    <scope>NUCLEOTIDE SEQUENCE [LARGE SCALE GENOMIC DNA]</scope>
    <source>
        <strain evidence="2 3">CGMCC 1.12963</strain>
    </source>
</reference>
<dbReference type="Pfam" id="PF13449">
    <property type="entry name" value="Phytase-like"/>
    <property type="match status" value="1"/>
</dbReference>
<evidence type="ECO:0000313" key="3">
    <source>
        <dbReference type="Proteomes" id="UP000288071"/>
    </source>
</evidence>
<protein>
    <submittedName>
        <fullName evidence="2">Esterase-like activity of phytase family protein</fullName>
    </submittedName>
</protein>
<name>A0A3S3PG55_9RHOB</name>
<dbReference type="InterPro" id="IPR027372">
    <property type="entry name" value="Phytase-like_dom"/>
</dbReference>
<feature type="domain" description="Phytase-like" evidence="1">
    <location>
        <begin position="49"/>
        <end position="289"/>
    </location>
</feature>
<organism evidence="2 3">
    <name type="scientific">Paenirhodobacter huangdaonensis</name>
    <dbReference type="NCBI Taxonomy" id="2501515"/>
    <lineage>
        <taxon>Bacteria</taxon>
        <taxon>Pseudomonadati</taxon>
        <taxon>Pseudomonadota</taxon>
        <taxon>Alphaproteobacteria</taxon>
        <taxon>Rhodobacterales</taxon>
        <taxon>Rhodobacter group</taxon>
        <taxon>Paenirhodobacter</taxon>
    </lineage>
</organism>
<dbReference type="PIRSF" id="PIRSF031900">
    <property type="entry name" value="UCP031900"/>
    <property type="match status" value="1"/>
</dbReference>
<proteinExistence type="predicted"/>
<reference evidence="3" key="2">
    <citation type="submission" date="2019-01" db="EMBL/GenBank/DDBJ databases">
        <title>Sinorhodobacter populi sp. nov. isolated from the symptomatic bark tissue of Populus euramericana canker.</title>
        <authorList>
            <person name="Li Y."/>
        </authorList>
    </citation>
    <scope>NUCLEOTIDE SEQUENCE [LARGE SCALE GENOMIC DNA]</scope>
    <source>
        <strain evidence="3">CGMCC 1.12963</strain>
    </source>
</reference>
<dbReference type="SUPFAM" id="SSF101898">
    <property type="entry name" value="NHL repeat"/>
    <property type="match status" value="1"/>
</dbReference>
<dbReference type="Proteomes" id="UP000288071">
    <property type="component" value="Unassembled WGS sequence"/>
</dbReference>